<dbReference type="PANTHER" id="PTHR24064">
    <property type="entry name" value="SOLUTE CARRIER FAMILY 22 MEMBER"/>
    <property type="match status" value="1"/>
</dbReference>
<feature type="transmembrane region" description="Helical" evidence="6">
    <location>
        <begin position="198"/>
        <end position="218"/>
    </location>
</feature>
<dbReference type="SUPFAM" id="SSF103473">
    <property type="entry name" value="MFS general substrate transporter"/>
    <property type="match status" value="1"/>
</dbReference>
<dbReference type="GO" id="GO:0022857">
    <property type="term" value="F:transmembrane transporter activity"/>
    <property type="evidence" value="ECO:0007669"/>
    <property type="project" value="InterPro"/>
</dbReference>
<organism evidence="7 8">
    <name type="scientific">Aedes aegypti</name>
    <name type="common">Yellowfever mosquito</name>
    <name type="synonym">Culex aegypti</name>
    <dbReference type="NCBI Taxonomy" id="7159"/>
    <lineage>
        <taxon>Eukaryota</taxon>
        <taxon>Metazoa</taxon>
        <taxon>Ecdysozoa</taxon>
        <taxon>Arthropoda</taxon>
        <taxon>Hexapoda</taxon>
        <taxon>Insecta</taxon>
        <taxon>Pterygota</taxon>
        <taxon>Neoptera</taxon>
        <taxon>Endopterygota</taxon>
        <taxon>Diptera</taxon>
        <taxon>Nematocera</taxon>
        <taxon>Culicoidea</taxon>
        <taxon>Culicidae</taxon>
        <taxon>Culicinae</taxon>
        <taxon>Aedini</taxon>
        <taxon>Aedes</taxon>
        <taxon>Stegomyia</taxon>
    </lineage>
</organism>
<evidence type="ECO:0000256" key="5">
    <source>
        <dbReference type="SAM" id="MobiDB-lite"/>
    </source>
</evidence>
<keyword evidence="3 6" id="KW-1133">Transmembrane helix</keyword>
<feature type="transmembrane region" description="Helical" evidence="6">
    <location>
        <begin position="375"/>
        <end position="397"/>
    </location>
</feature>
<dbReference type="Gene3D" id="1.20.1250.20">
    <property type="entry name" value="MFS general substrate transporter like domains"/>
    <property type="match status" value="1"/>
</dbReference>
<feature type="transmembrane region" description="Helical" evidence="6">
    <location>
        <begin position="140"/>
        <end position="161"/>
    </location>
</feature>
<dbReference type="HOGENOM" id="CLU_015744_0_0_1"/>
<dbReference type="GO" id="GO:0016020">
    <property type="term" value="C:membrane"/>
    <property type="evidence" value="ECO:0007669"/>
    <property type="project" value="UniProtKB-SubCell"/>
</dbReference>
<dbReference type="InterPro" id="IPR036259">
    <property type="entry name" value="MFS_trans_sf"/>
</dbReference>
<dbReference type="Proteomes" id="UP000682892">
    <property type="component" value="Unassembled WGS sequence"/>
</dbReference>
<dbReference type="AlphaFoldDB" id="A0A1S4FD50"/>
<reference evidence="7" key="1">
    <citation type="submission" date="2005-10" db="EMBL/GenBank/DDBJ databases">
        <authorList>
            <person name="Loftus B.J."/>
            <person name="Nene V.M."/>
            <person name="Hannick L.I."/>
            <person name="Bidwell S."/>
            <person name="Haas B."/>
            <person name="Amedeo P."/>
            <person name="Orvis J."/>
            <person name="Wortman J.R."/>
            <person name="White O.R."/>
            <person name="Salzberg S."/>
            <person name="Shumway M."/>
            <person name="Koo H."/>
            <person name="Zhao Y."/>
            <person name="Holmes M."/>
            <person name="Miller J."/>
            <person name="Schatz M."/>
            <person name="Pop M."/>
            <person name="Pai G."/>
            <person name="Utterback T."/>
            <person name="Rogers Y.-H."/>
            <person name="Kravitz S."/>
            <person name="Fraser C.M."/>
        </authorList>
    </citation>
    <scope>NUCLEOTIDE SEQUENCE</scope>
    <source>
        <strain evidence="7">Liverpool</strain>
    </source>
</reference>
<feature type="transmembrane region" description="Helical" evidence="6">
    <location>
        <begin position="498"/>
        <end position="518"/>
    </location>
</feature>
<accession>A0A1S4FD50</accession>
<comment type="subcellular location">
    <subcellularLocation>
        <location evidence="1">Membrane</location>
        <topology evidence="1">Multi-pass membrane protein</topology>
    </subcellularLocation>
</comment>
<dbReference type="OMA" id="AFSTICW"/>
<feature type="transmembrane region" description="Helical" evidence="6">
    <location>
        <begin position="259"/>
        <end position="277"/>
    </location>
</feature>
<gene>
    <name evidence="7" type="ORF">AaeL_AAEL006241</name>
</gene>
<dbReference type="CDD" id="cd17317">
    <property type="entry name" value="MFS_SLC22"/>
    <property type="match status" value="1"/>
</dbReference>
<protein>
    <submittedName>
        <fullName evidence="7">AAEL006241-PA</fullName>
    </submittedName>
</protein>
<feature type="compositionally biased region" description="Low complexity" evidence="5">
    <location>
        <begin position="532"/>
        <end position="548"/>
    </location>
</feature>
<feature type="region of interest" description="Disordered" evidence="5">
    <location>
        <begin position="529"/>
        <end position="548"/>
    </location>
</feature>
<feature type="transmembrane region" description="Helical" evidence="6">
    <location>
        <begin position="436"/>
        <end position="458"/>
    </location>
</feature>
<evidence type="ECO:0000313" key="7">
    <source>
        <dbReference type="EMBL" id="EAT42213.1"/>
    </source>
</evidence>
<evidence type="ECO:0000256" key="6">
    <source>
        <dbReference type="SAM" id="Phobius"/>
    </source>
</evidence>
<dbReference type="InterPro" id="IPR011701">
    <property type="entry name" value="MFS"/>
</dbReference>
<dbReference type="OrthoDB" id="3936150at2759"/>
<dbReference type="EMBL" id="CH477381">
    <property type="protein sequence ID" value="EAT42213.1"/>
    <property type="molecule type" value="Genomic_DNA"/>
</dbReference>
<evidence type="ECO:0000256" key="1">
    <source>
        <dbReference type="ARBA" id="ARBA00004141"/>
    </source>
</evidence>
<sequence>MADFLSPIIKDFGSWQFRAVMLIHLCKIPSSWFMACIIFTAPAPKPGEFYCKPPTSISSDFDRTKWIMASHPVKETLSNGEYSIDYCNAFNNSLQHYNDPTFGTWIEPNNSSQILPCESFEHHAEYTSIVTQFDLVCSRYLLIATTQSFHLFGVLLGGIITTQLMKTVSPRNAMLLGMYAQIMCGCITGYIYAYEMHALFRCLSAICCGLMYTAGSVIMNDITGGKFKTITICMFEQFWSIGVMLLPGVASFWSSWSQLYLAISLPTFLLVILHRWIPDSPRWLLKHGRVREAKTYLLDAARCNGTEDCISSDFDHQLKTFSEVAVEQPDPDPWWSIWDKGFSKNLFCVHTAWAVFYTVYYAALVNITAFGREHIQINTVIAGASEMFGCFVGLFLIMYTKHKWLWTGLFNVFGGLVAFTAWWIPPDVTGTHRVVLLMLTAMVSKASISCCLAVLFTCTAELIGPSKKNGLVYSCTIWGRFWFLLAPFVAAMVKLGQVIPLIVIGVLVIIGGLSMGCIRSPRTHSSLRRDWTASASSGKSTGANDLRH</sequence>
<reference evidence="7" key="2">
    <citation type="journal article" date="2007" name="Science">
        <title>Genome sequence of Aedes aegypti, a major arbovirus vector.</title>
        <authorList>
            <person name="Nene V."/>
            <person name="Wortman J.R."/>
            <person name="Lawson D."/>
            <person name="Haas B."/>
            <person name="Kodira C."/>
            <person name="Tu Z.J."/>
            <person name="Loftus B."/>
            <person name="Xi Z."/>
            <person name="Megy K."/>
            <person name="Grabherr M."/>
            <person name="Ren Q."/>
            <person name="Zdobnov E.M."/>
            <person name="Lobo N.F."/>
            <person name="Campbell K.S."/>
            <person name="Brown S.E."/>
            <person name="Bonaldo M.F."/>
            <person name="Zhu J."/>
            <person name="Sinkins S.P."/>
            <person name="Hogenkamp D.G."/>
            <person name="Amedeo P."/>
            <person name="Arensburger P."/>
            <person name="Atkinson P.W."/>
            <person name="Bidwell S."/>
            <person name="Biedler J."/>
            <person name="Birney E."/>
            <person name="Bruggner R.V."/>
            <person name="Costas J."/>
            <person name="Coy M.R."/>
            <person name="Crabtree J."/>
            <person name="Crawford M."/>
            <person name="Debruyn B."/>
            <person name="Decaprio D."/>
            <person name="Eiglmeier K."/>
            <person name="Eisenstadt E."/>
            <person name="El-Dorry H."/>
            <person name="Gelbart W.M."/>
            <person name="Gomes S.L."/>
            <person name="Hammond M."/>
            <person name="Hannick L.I."/>
            <person name="Hogan J.R."/>
            <person name="Holmes M.H."/>
            <person name="Jaffe D."/>
            <person name="Johnston J.S."/>
            <person name="Kennedy R.C."/>
            <person name="Koo H."/>
            <person name="Kravitz S."/>
            <person name="Kriventseva E.V."/>
            <person name="Kulp D."/>
            <person name="Labutti K."/>
            <person name="Lee E."/>
            <person name="Li S."/>
            <person name="Lovin D.D."/>
            <person name="Mao C."/>
            <person name="Mauceli E."/>
            <person name="Menck C.F."/>
            <person name="Miller J.R."/>
            <person name="Montgomery P."/>
            <person name="Mori A."/>
            <person name="Nascimento A.L."/>
            <person name="Naveira H.F."/>
            <person name="Nusbaum C."/>
            <person name="O'leary S."/>
            <person name="Orvis J."/>
            <person name="Pertea M."/>
            <person name="Quesneville H."/>
            <person name="Reidenbach K.R."/>
            <person name="Rogers Y.H."/>
            <person name="Roth C.W."/>
            <person name="Schneider J.R."/>
            <person name="Schatz M."/>
            <person name="Shumway M."/>
            <person name="Stanke M."/>
            <person name="Stinson E.O."/>
            <person name="Tubio J.M."/>
            <person name="Vanzee J.P."/>
            <person name="Verjovski-Almeida S."/>
            <person name="Werner D."/>
            <person name="White O."/>
            <person name="Wyder S."/>
            <person name="Zeng Q."/>
            <person name="Zhao Q."/>
            <person name="Zhao Y."/>
            <person name="Hill C.A."/>
            <person name="Raikhel A.S."/>
            <person name="Soares M.B."/>
            <person name="Knudson D.L."/>
            <person name="Lee N.H."/>
            <person name="Galagan J."/>
            <person name="Salzberg S.L."/>
            <person name="Paulsen I.T."/>
            <person name="Dimopoulos G."/>
            <person name="Collins F.H."/>
            <person name="Birren B."/>
            <person name="Fraser-Liggett C.M."/>
            <person name="Severson D.W."/>
        </authorList>
    </citation>
    <scope>NUCLEOTIDE SEQUENCE [LARGE SCALE GENOMIC DNA]</scope>
    <source>
        <strain evidence="7">Liverpool</strain>
    </source>
</reference>
<dbReference type="Pfam" id="PF07690">
    <property type="entry name" value="MFS_1"/>
    <property type="match status" value="1"/>
</dbReference>
<evidence type="ECO:0000256" key="2">
    <source>
        <dbReference type="ARBA" id="ARBA00022692"/>
    </source>
</evidence>
<feature type="transmembrane region" description="Helical" evidence="6">
    <location>
        <begin position="470"/>
        <end position="492"/>
    </location>
</feature>
<proteinExistence type="predicted"/>
<evidence type="ECO:0000313" key="8">
    <source>
        <dbReference type="Proteomes" id="UP000682892"/>
    </source>
</evidence>
<keyword evidence="4 6" id="KW-0472">Membrane</keyword>
<keyword evidence="2 6" id="KW-0812">Transmembrane</keyword>
<name>A0A1S4FD50_AEDAE</name>
<reference evidence="7" key="3">
    <citation type="submission" date="2012-09" db="EMBL/GenBank/DDBJ databases">
        <authorList>
            <consortium name="VectorBase"/>
        </authorList>
    </citation>
    <scope>NUCLEOTIDE SEQUENCE</scope>
    <source>
        <strain evidence="7">Liverpool</strain>
    </source>
</reference>
<evidence type="ECO:0000256" key="4">
    <source>
        <dbReference type="ARBA" id="ARBA00023136"/>
    </source>
</evidence>
<feature type="transmembrane region" description="Helical" evidence="6">
    <location>
        <begin position="346"/>
        <end position="369"/>
    </location>
</feature>
<evidence type="ECO:0000256" key="3">
    <source>
        <dbReference type="ARBA" id="ARBA00022989"/>
    </source>
</evidence>
<feature type="transmembrane region" description="Helical" evidence="6">
    <location>
        <begin position="173"/>
        <end position="192"/>
    </location>
</feature>
<feature type="transmembrane region" description="Helical" evidence="6">
    <location>
        <begin position="404"/>
        <end position="424"/>
    </location>
</feature>